<dbReference type="InterPro" id="IPR046349">
    <property type="entry name" value="C1-like_sf"/>
</dbReference>
<accession>A0ABP1NV45</accession>
<evidence type="ECO:0000256" key="7">
    <source>
        <dbReference type="SAM" id="MobiDB-lite"/>
    </source>
</evidence>
<feature type="compositionally biased region" description="Low complexity" evidence="7">
    <location>
        <begin position="1476"/>
        <end position="1489"/>
    </location>
</feature>
<feature type="domain" description="C2" evidence="8">
    <location>
        <begin position="2005"/>
        <end position="2129"/>
    </location>
</feature>
<dbReference type="SUPFAM" id="SSF49562">
    <property type="entry name" value="C2 domain (Calcium/lipid-binding domain, CaLB)"/>
    <property type="match status" value="2"/>
</dbReference>
<feature type="compositionally biased region" description="Low complexity" evidence="7">
    <location>
        <begin position="509"/>
        <end position="523"/>
    </location>
</feature>
<feature type="compositionally biased region" description="Pro residues" evidence="7">
    <location>
        <begin position="550"/>
        <end position="563"/>
    </location>
</feature>
<dbReference type="SMART" id="SM00109">
    <property type="entry name" value="C1"/>
    <property type="match status" value="1"/>
</dbReference>
<gene>
    <name evidence="12" type="ORF">XYLVIOL_LOCUS6925</name>
</gene>
<dbReference type="PANTHER" id="PTHR10480">
    <property type="entry name" value="PROTEIN UNC-13 HOMOLOG"/>
    <property type="match status" value="1"/>
</dbReference>
<name>A0ABP1NV45_XYLVO</name>
<dbReference type="Gene3D" id="2.60.40.150">
    <property type="entry name" value="C2 domain"/>
    <property type="match status" value="2"/>
</dbReference>
<feature type="compositionally biased region" description="Low complexity" evidence="7">
    <location>
        <begin position="1235"/>
        <end position="1271"/>
    </location>
</feature>
<dbReference type="Pfam" id="PF00168">
    <property type="entry name" value="C2"/>
    <property type="match status" value="2"/>
</dbReference>
<dbReference type="Pfam" id="PF00130">
    <property type="entry name" value="C1_1"/>
    <property type="match status" value="1"/>
</dbReference>
<reference evidence="12 13" key="1">
    <citation type="submission" date="2024-08" db="EMBL/GenBank/DDBJ databases">
        <authorList>
            <person name="Will J Nash"/>
            <person name="Angela Man"/>
            <person name="Seanna McTaggart"/>
            <person name="Kendall Baker"/>
            <person name="Tom Barker"/>
            <person name="Leah Catchpole"/>
            <person name="Alex Durrant"/>
            <person name="Karim Gharbi"/>
            <person name="Naomi Irish"/>
            <person name="Gemy Kaithakottil"/>
            <person name="Debby Ku"/>
            <person name="Aaliyah Providence"/>
            <person name="Felix Shaw"/>
            <person name="David Swarbreck"/>
            <person name="Chris Watkins"/>
            <person name="Ann M. McCartney"/>
            <person name="Giulio Formenti"/>
            <person name="Alice Mouton"/>
            <person name="Noel Vella"/>
            <person name="Bjorn M von Reumont"/>
            <person name="Adriana Vella"/>
            <person name="Wilfried Haerty"/>
        </authorList>
    </citation>
    <scope>NUCLEOTIDE SEQUENCE [LARGE SCALE GENOMIC DNA]</scope>
</reference>
<keyword evidence="5" id="KW-0106">Calcium</keyword>
<feature type="compositionally biased region" description="Gly residues" evidence="7">
    <location>
        <begin position="1810"/>
        <end position="1823"/>
    </location>
</feature>
<feature type="compositionally biased region" description="Low complexity" evidence="7">
    <location>
        <begin position="11"/>
        <end position="24"/>
    </location>
</feature>
<dbReference type="PROSITE" id="PS51258">
    <property type="entry name" value="MHD1"/>
    <property type="match status" value="1"/>
</dbReference>
<dbReference type="PRINTS" id="PR00360">
    <property type="entry name" value="C2DOMAIN"/>
</dbReference>
<feature type="region of interest" description="Disordered" evidence="7">
    <location>
        <begin position="919"/>
        <end position="965"/>
    </location>
</feature>
<feature type="compositionally biased region" description="Basic and acidic residues" evidence="7">
    <location>
        <begin position="1274"/>
        <end position="1289"/>
    </location>
</feature>
<dbReference type="InterPro" id="IPR037302">
    <property type="entry name" value="Unc-13_C2B"/>
</dbReference>
<sequence>MKMDSTKLGGPAPSSPRAHSPALPVYGTGNAADSNIDYIIGDYMERLGTRLNTLENELRYAWRALDLLSQEYIKMWERLEKLEGLLYEQQTVISQLIEFYTSGGTHETTNVVEETLAEQQSSVGELDAIAKSIGATMGIEETNAIREKLAQQEIARMHGLTQDSSTAAAVVTDMHRNVRNLDTLETLAEESNIPDEAFYRSLNNAYREDLICGDTSRPTSQLGMIWEEAEDEDVNGKKDAEANAFDKTAAKEKEVEELPTKPTKEEIQESVTKKEDEADEDEGEVFSAADYKSYRGNTPCVSEQDLAQLSRLSSIDQVALEKLHELDRLTNKLQKDSQNLIELQSKLMDSPKRQYSSEAEAKLAEEASSIDEQLRKIYAETDVDSWTFSKSPGSTGRSISRVSTDSGLATDGDFTTRSISPRLTSTSRTNLDSISSTYTPPRLGSYTATVREKSPEPVIQLPIDVGSFAKGYAENKELTDLMVESFAAVTCASPTIYSTTTDKVPSPTHSAGSVHSVHSVHSVQSLRTRQDGYFGSAARLNLEFQESRTPPSPSPSSPPPPAPRDSTEPFLMPDSEQRDIDTKRTQSPTFLRSTEKLVALEQGRLSPRTPHSPKSPRVSPKHTAKPSVANIVAAKSDSGLSSMSGWSSLDKSPSSPKSSIAKMLTSYSVDHARTLIPSTAAVRSASPIPPLPETTTTVITQEPLYDTPEGRDAFASTTAVTFTVTSHSYTAAINHLSGYTPMKTPSTKEEYNFVPPPAPIATTCQSPKKRGRQQTLQHTYDTVPPGTTIDYVYRSEQPAIYSVAGSNRQQAITSVYTSSAGGYGPKTTTTAYYPDAVEQYNSYQDSYSATQYTESGGIVHVKKAIRCVYPDGMTNHDAYKFRTLFPTGNITDALSYYPTSANLPRTETNETSWLNTMEDQIPHDSTSSSIRSLTSDGSYAQSPYTDRRYPQPPAYQAHQAHQAHQYHHTYANQNFPQAYQQQYQPYSQRLTSTESAQLTDGYQRQWQREHQYLQDHEGGRLPVEQTQHQQGEYYDASSVIVSQSGYISIASNLKDHEIENAKAGKKIRRGSSLKNAMSSMSNWLPDLHLSKRHRSHSLPGGVRREDLDMSQEQQQRLPAEAAVARGRGRGQAARKKKKHTLVSTVSGILQKAKRRSHQSQSLSDPEQSETEWSSGRQSGLSEDEDSVMSDVTQEPPFFAKVKSSSTKRKQVTQPVPQQQQPTTQPLPTPQKDYIQQQQQQQQQQQNLQQQQQALQQQIQQHQEQLQQQALQDAWGKEKDQKKEAEHEVFEQIGGFDEETSGKSTGSGSGGSSIFQTVGDIKRSTGSSDEAPNEKAPKLPPVTLMGGASMEFAVSRALGKYRQRQSSTVSDEQPPSEEGSNEKKSDEGTVQTLETSFEYPEDMSEKSEKSEKSSSTRLPELVTSISEEAPPSEGSPSASSTRGQTPGGRFPPRHQQSLEIPWTGSRPGELDEDNRSTHSYRSTSRVSSRRQSTEDSIDSEDEWYRYELRKLEELERQSQVEVEMVEVLVEEPEEVDHYKPDEAVKEKMSFVLKELKMKAVTKTKEPAKEEKEELRVGKINGTMAKDRRAEERDRYRDEKPIPKRKSAESIEAVFARVTDYHTWANEEEAKKEKPPSTTEEGSSGETSGPDSPVQSMDEEEEEELPKDADEQPSRRSSSGSTFRHGEKIHPGSEPISREGSVSVPASEVSVSIPGAWDSESTVLEGLERDGAGSAETATTATLSLPKIKIDSSSCGSSDATLKEGQVSPGPPGSKWKLLKALKERKAEEKLKEVEEATKETTITQGPTVNGSGPGGESGGRGNGHPGDNPFYSNIDSMPDIRPRRKSVPLVSELTMAATKRNAAGLTSAVPRSTLNDEELKMHVYKKTLQAMIYPISSTTPHKFVTWTATSPTYCYECEGLLWGIARQGVRCTECGVKCHEKCKDLLNADCLQRAAEKSSKHGAEDKANSIITAMKERMKQREREKPEIFELIRTTFSVDPDTHIDSLEQAEQIVLEGTSKWSCKIAITVICAQGLIAKDKSGTSDPYVTVQVGKVKKRTRTMPRELNPIWHEKFYFECHNSSDRIKVRVWDEDNDLKSKLRQKLTRESDDFLGQTIIEVRTLSGEMDVWYNLEKRTDKSAVSGAIRLHISVEIKGEEKVAPYHVQYTCLHENLFHSLCEKNDGVVALPQAKGDDAWKVYFDPPGEELVDEFAMRYGIESIYQAMTHFHCLSTKYLCPGVPAVMSTLLANINAYYAHTSASSAVSASDRFAASNFGKEKFVKLLDQLHNSLRIDLSLYRNNFPASSQEKLMDLKSTVDLLTSITFFRMKVLELSSPPRASTVVKDCVKACLRSTYQFLFENCYDIYNREFQVDPSEAKRDAEDHGPRLESLDFWHKLIALIVSVIEEDKNSYAPVLNQFPQELNIGQLSAATMWSLFAVDMKYALEEHEQHRLCKSSAYMNLHFKVKWLHTNYVKDVPPYKGAVPEYPAWFEPFVMQWLNENDDVSLEYLHGAFNRDKKDGFQKSSEHALFSVSVVDVFTQLTQCFDVVSKLECPDPEIWKRYMKRFAKTIVKVLVAYADIVKKEFPSHLKEERIACILMNNIQQLRVQLEKMFESMGGEKLEEDAANILKELQQQLNGALDDLAMLFAKSLEPRITASVKELGDLLLAIKGGGQVQLSQPAQRNNVAVEADEVLRPLMDLLDGSLSLYAQSCEKTVLKRLLKELWKIVMRILEKTVVLPPMSDKSMMFKNLTDNAKNLAANAKIEDMSKLFKNHMVGKPDVKNALSGVMDISKEVEKNLSPKQCAVLEVALDTIKQYFHAGGNGLKKTFLEKSPELQSLRYALSLYTQTTDTLIKTFVTSQVNQVPLNNASKLRQRQRSMSSERGGDEGEGAEGMESLEEPLRQSKPSLRRESRQVPDTAGSEEGSVGEVSIQVDLFTHPGTGEQKVTVKVVAANDLKWQLATGMFRPYVEVNLIGPHLTGKKRKQSTKSKSNNWSPQFNESFDFMIGNEQQQLDFYELHICVKDYCFAREDRLVGVAVMQLKDIVEEGSCACWLSLGKRIQMDETGWTILRILSQRNNDEIAKEFVKLKSDIRQETPLPNPT</sequence>
<feature type="compositionally biased region" description="Low complexity" evidence="7">
    <location>
        <begin position="1211"/>
        <end position="1225"/>
    </location>
</feature>
<evidence type="ECO:0000256" key="3">
    <source>
        <dbReference type="ARBA" id="ARBA00022771"/>
    </source>
</evidence>
<evidence type="ECO:0000313" key="12">
    <source>
        <dbReference type="EMBL" id="CAL7944914.1"/>
    </source>
</evidence>
<evidence type="ECO:0000256" key="4">
    <source>
        <dbReference type="ARBA" id="ARBA00022833"/>
    </source>
</evidence>
<feature type="region of interest" description="Disordered" evidence="7">
    <location>
        <begin position="389"/>
        <end position="420"/>
    </location>
</feature>
<organism evidence="12 13">
    <name type="scientific">Xylocopa violacea</name>
    <name type="common">Violet carpenter bee</name>
    <name type="synonym">Apis violacea</name>
    <dbReference type="NCBI Taxonomy" id="135666"/>
    <lineage>
        <taxon>Eukaryota</taxon>
        <taxon>Metazoa</taxon>
        <taxon>Ecdysozoa</taxon>
        <taxon>Arthropoda</taxon>
        <taxon>Hexapoda</taxon>
        <taxon>Insecta</taxon>
        <taxon>Pterygota</taxon>
        <taxon>Neoptera</taxon>
        <taxon>Endopterygota</taxon>
        <taxon>Hymenoptera</taxon>
        <taxon>Apocrita</taxon>
        <taxon>Aculeata</taxon>
        <taxon>Apoidea</taxon>
        <taxon>Anthophila</taxon>
        <taxon>Apidae</taxon>
        <taxon>Xylocopa</taxon>
        <taxon>Xylocopa</taxon>
    </lineage>
</organism>
<feature type="domain" description="MHD2" evidence="11">
    <location>
        <begin position="2690"/>
        <end position="2856"/>
    </location>
</feature>
<dbReference type="SMART" id="SM00239">
    <property type="entry name" value="C2"/>
    <property type="match status" value="2"/>
</dbReference>
<dbReference type="Gene3D" id="3.30.60.20">
    <property type="match status" value="1"/>
</dbReference>
<feature type="region of interest" description="Disordered" evidence="7">
    <location>
        <begin position="1623"/>
        <end position="1774"/>
    </location>
</feature>
<evidence type="ECO:0000259" key="11">
    <source>
        <dbReference type="PROSITE" id="PS51259"/>
    </source>
</evidence>
<feature type="compositionally biased region" description="Acidic residues" evidence="7">
    <location>
        <begin position="2887"/>
        <end position="2898"/>
    </location>
</feature>
<dbReference type="SUPFAM" id="SSF57889">
    <property type="entry name" value="Cysteine-rich domain"/>
    <property type="match status" value="1"/>
</dbReference>
<evidence type="ECO:0000256" key="5">
    <source>
        <dbReference type="ARBA" id="ARBA00022837"/>
    </source>
</evidence>
<keyword evidence="4" id="KW-0862">Zinc</keyword>
<evidence type="ECO:0000256" key="6">
    <source>
        <dbReference type="SAM" id="Coils"/>
    </source>
</evidence>
<evidence type="ECO:0000259" key="9">
    <source>
        <dbReference type="PROSITE" id="PS50081"/>
    </source>
</evidence>
<dbReference type="PANTHER" id="PTHR10480:SF12">
    <property type="entry name" value="UNC-13, ISOFORM E"/>
    <property type="match status" value="1"/>
</dbReference>
<dbReference type="InterPro" id="IPR035892">
    <property type="entry name" value="C2_domain_sf"/>
</dbReference>
<feature type="region of interest" description="Disordered" evidence="7">
    <location>
        <begin position="1092"/>
        <end position="1501"/>
    </location>
</feature>
<feature type="domain" description="C2" evidence="8">
    <location>
        <begin position="2925"/>
        <end position="3054"/>
    </location>
</feature>
<feature type="region of interest" description="Disordered" evidence="7">
    <location>
        <begin position="2868"/>
        <end position="2926"/>
    </location>
</feature>
<feature type="region of interest" description="Disordered" evidence="7">
    <location>
        <begin position="545"/>
        <end position="658"/>
    </location>
</feature>
<feature type="domain" description="MHD1" evidence="10">
    <location>
        <begin position="2437"/>
        <end position="2580"/>
    </location>
</feature>
<feature type="region of interest" description="Disordered" evidence="7">
    <location>
        <begin position="250"/>
        <end position="283"/>
    </location>
</feature>
<comment type="caution">
    <text evidence="12">The sequence shown here is derived from an EMBL/GenBank/DDBJ whole genome shotgun (WGS) entry which is preliminary data.</text>
</comment>
<dbReference type="CDD" id="cd08395">
    <property type="entry name" value="C2C_Munc13"/>
    <property type="match status" value="1"/>
</dbReference>
<feature type="domain" description="Phorbol-ester/DAG-type" evidence="9">
    <location>
        <begin position="1899"/>
        <end position="1949"/>
    </location>
</feature>
<dbReference type="Pfam" id="PF06292">
    <property type="entry name" value="MUN"/>
    <property type="match status" value="1"/>
</dbReference>
<dbReference type="Proteomes" id="UP001642520">
    <property type="component" value="Unassembled WGS sequence"/>
</dbReference>
<dbReference type="PROSITE" id="PS50004">
    <property type="entry name" value="C2"/>
    <property type="match status" value="2"/>
</dbReference>
<feature type="coiled-coil region" evidence="6">
    <location>
        <begin position="2621"/>
        <end position="2648"/>
    </location>
</feature>
<dbReference type="SMART" id="SM01145">
    <property type="entry name" value="DUF1041"/>
    <property type="match status" value="1"/>
</dbReference>
<dbReference type="InterPro" id="IPR027080">
    <property type="entry name" value="Unc-13"/>
</dbReference>
<proteinExistence type="predicted"/>
<keyword evidence="3" id="KW-0863">Zinc-finger</keyword>
<dbReference type="InterPro" id="IPR002219">
    <property type="entry name" value="PKC_DAG/PE"/>
</dbReference>
<dbReference type="PROSITE" id="PS00479">
    <property type="entry name" value="ZF_DAG_PE_1"/>
    <property type="match status" value="1"/>
</dbReference>
<feature type="region of interest" description="Disordered" evidence="7">
    <location>
        <begin position="500"/>
        <end position="523"/>
    </location>
</feature>
<keyword evidence="1" id="KW-0479">Metal-binding</keyword>
<evidence type="ECO:0000313" key="13">
    <source>
        <dbReference type="Proteomes" id="UP001642520"/>
    </source>
</evidence>
<evidence type="ECO:0000256" key="2">
    <source>
        <dbReference type="ARBA" id="ARBA00022737"/>
    </source>
</evidence>
<feature type="compositionally biased region" description="Low complexity" evidence="7">
    <location>
        <begin position="1730"/>
        <end position="1743"/>
    </location>
</feature>
<feature type="compositionally biased region" description="Basic and acidic residues" evidence="7">
    <location>
        <begin position="1402"/>
        <end position="1413"/>
    </location>
</feature>
<dbReference type="InterPro" id="IPR000008">
    <property type="entry name" value="C2_dom"/>
</dbReference>
<dbReference type="Gene3D" id="1.20.58.1100">
    <property type="match status" value="1"/>
</dbReference>
<dbReference type="PROSITE" id="PS51259">
    <property type="entry name" value="MHD2"/>
    <property type="match status" value="1"/>
</dbReference>
<feature type="compositionally biased region" description="Polar residues" evidence="7">
    <location>
        <begin position="1749"/>
        <end position="1758"/>
    </location>
</feature>
<feature type="compositionally biased region" description="Low complexity" evidence="7">
    <location>
        <begin position="954"/>
        <end position="965"/>
    </location>
</feature>
<dbReference type="SUPFAM" id="SSF81995">
    <property type="entry name" value="beta-sandwich domain of Sec23/24"/>
    <property type="match status" value="1"/>
</dbReference>
<feature type="compositionally biased region" description="Low complexity" evidence="7">
    <location>
        <begin position="1699"/>
        <end position="1710"/>
    </location>
</feature>
<feature type="compositionally biased region" description="Basic residues" evidence="7">
    <location>
        <begin position="1126"/>
        <end position="1140"/>
    </location>
</feature>
<feature type="region of interest" description="Disordered" evidence="7">
    <location>
        <begin position="1560"/>
        <end position="1610"/>
    </location>
</feature>
<feature type="compositionally biased region" description="Polar residues" evidence="7">
    <location>
        <begin position="1158"/>
        <end position="1180"/>
    </location>
</feature>
<keyword evidence="13" id="KW-1185">Reference proteome</keyword>
<dbReference type="Gene3D" id="1.10.357.50">
    <property type="match status" value="1"/>
</dbReference>
<feature type="compositionally biased region" description="Basic and acidic residues" evidence="7">
    <location>
        <begin position="1583"/>
        <end position="1607"/>
    </location>
</feature>
<feature type="compositionally biased region" description="Low complexity" evidence="7">
    <location>
        <begin position="1634"/>
        <end position="1648"/>
    </location>
</feature>
<feature type="compositionally biased region" description="Low complexity" evidence="7">
    <location>
        <begin position="924"/>
        <end position="938"/>
    </location>
</feature>
<evidence type="ECO:0000259" key="10">
    <source>
        <dbReference type="PROSITE" id="PS51258"/>
    </source>
</evidence>
<feature type="region of interest" description="Disordered" evidence="7">
    <location>
        <begin position="1"/>
        <end position="26"/>
    </location>
</feature>
<dbReference type="CDD" id="cd04027">
    <property type="entry name" value="C2B_Munc13"/>
    <property type="match status" value="1"/>
</dbReference>
<keyword evidence="2" id="KW-0677">Repeat</keyword>
<feature type="compositionally biased region" description="Low complexity" evidence="7">
    <location>
        <begin position="635"/>
        <end position="658"/>
    </location>
</feature>
<dbReference type="InterPro" id="IPR014772">
    <property type="entry name" value="Munc13_dom-2"/>
</dbReference>
<dbReference type="EMBL" id="CAXAJV020001293">
    <property type="protein sequence ID" value="CAL7944914.1"/>
    <property type="molecule type" value="Genomic_DNA"/>
</dbReference>
<feature type="compositionally biased region" description="Low complexity" evidence="7">
    <location>
        <begin position="1423"/>
        <end position="1439"/>
    </location>
</feature>
<keyword evidence="6" id="KW-0175">Coiled coil</keyword>
<protein>
    <submittedName>
        <fullName evidence="12">Uncharacterized protein</fullName>
    </submittedName>
</protein>
<dbReference type="InterPro" id="IPR010439">
    <property type="entry name" value="MUN_dom"/>
</dbReference>
<feature type="compositionally biased region" description="Basic and acidic residues" evidence="7">
    <location>
        <begin position="575"/>
        <end position="584"/>
    </location>
</feature>
<dbReference type="PROSITE" id="PS50081">
    <property type="entry name" value="ZF_DAG_PE_2"/>
    <property type="match status" value="1"/>
</dbReference>
<feature type="compositionally biased region" description="Basic and acidic residues" evidence="7">
    <location>
        <begin position="1787"/>
        <end position="1797"/>
    </location>
</feature>
<feature type="compositionally biased region" description="Basic and acidic residues" evidence="7">
    <location>
        <begin position="1560"/>
        <end position="1575"/>
    </location>
</feature>
<dbReference type="InterPro" id="IPR014770">
    <property type="entry name" value="Munc13_1"/>
</dbReference>
<evidence type="ECO:0000256" key="1">
    <source>
        <dbReference type="ARBA" id="ARBA00022723"/>
    </source>
</evidence>
<feature type="compositionally biased region" description="Polar residues" evidence="7">
    <location>
        <begin position="1363"/>
        <end position="1372"/>
    </location>
</feature>
<evidence type="ECO:0000259" key="8">
    <source>
        <dbReference type="PROSITE" id="PS50004"/>
    </source>
</evidence>
<feature type="region of interest" description="Disordered" evidence="7">
    <location>
        <begin position="1787"/>
        <end position="1841"/>
    </location>
</feature>
<feature type="compositionally biased region" description="Basic and acidic residues" evidence="7">
    <location>
        <begin position="250"/>
        <end position="276"/>
    </location>
</feature>